<proteinExistence type="predicted"/>
<accession>A0A410D2T1</accession>
<sequence>MKTTNDISNYTFLSHQTKRALIYAIQEVKENKLNVLTSKYMMYGILKAYPSLLSNNFKSIGGKNKIFNEDINYLIYKCKLSLKDQKTQSFPKDESKKIILSKTITDLFTSLFTDLEILKLTNDSIKNYNVITTFSIFYELLKNDDIKTWFKDEIFLQKK</sequence>
<dbReference type="EMBL" id="MK281457">
    <property type="protein sequence ID" value="QAA12045.1"/>
    <property type="molecule type" value="Genomic_DNA"/>
</dbReference>
<dbReference type="RefSeq" id="YP_009551117.1">
    <property type="nucleotide sequence ID" value="NC_040299.1"/>
</dbReference>
<gene>
    <name evidence="1" type="primary">clpN</name>
</gene>
<protein>
    <submittedName>
        <fullName evidence="1">N-domain of Clp chaperone</fullName>
    </submittedName>
</protein>
<dbReference type="AlphaFoldDB" id="A0A410D2T1"/>
<geneLocation type="plastid" evidence="1"/>
<evidence type="ECO:0000313" key="1">
    <source>
        <dbReference type="EMBL" id="QAA12045.1"/>
    </source>
</evidence>
<name>A0A410D2T1_9STRA</name>
<keyword evidence="1" id="KW-0934">Plastid</keyword>
<organism evidence="1">
    <name type="scientific">Pseudellipsoidion edaphicum</name>
    <dbReference type="NCBI Taxonomy" id="1431838"/>
    <lineage>
        <taxon>Eukaryota</taxon>
        <taxon>Sar</taxon>
        <taxon>Stramenopiles</taxon>
        <taxon>Ochrophyta</taxon>
        <taxon>Eustigmatophyceae</taxon>
        <taxon>Eustigmatales</taxon>
        <taxon>Neomonodaceae</taxon>
        <taxon>Pseudellipsoidion</taxon>
    </lineage>
</organism>
<dbReference type="GeneID" id="38948283"/>
<reference evidence="1" key="1">
    <citation type="journal article" date="2019" name="Genome Biol. Evol.">
        <title>Plastid Genomes and Proteins Illuminate the Evolution of Eustigmatophyte Algae and Their Bacterial Endosymbionts.</title>
        <authorList>
            <person name="Sevcikova T."/>
            <person name="Yurchenko T."/>
            <person name="Fawley K.P."/>
            <person name="Amaral R."/>
            <person name="Strnad H."/>
            <person name="Santos L.M."/>
            <person name="Fawley M.W."/>
            <person name="Elias M."/>
        </authorList>
    </citation>
    <scope>NUCLEOTIDE SEQUENCE</scope>
    <source>
        <strain evidence="1">CAUP Q 401</strain>
    </source>
</reference>